<keyword evidence="2 6" id="KW-0540">Nuclease</keyword>
<dbReference type="Gene3D" id="3.40.50.1010">
    <property type="entry name" value="5'-nuclease"/>
    <property type="match status" value="1"/>
</dbReference>
<dbReference type="CDD" id="cd09873">
    <property type="entry name" value="PIN_Pae0151-like"/>
    <property type="match status" value="1"/>
</dbReference>
<dbReference type="InterPro" id="IPR022907">
    <property type="entry name" value="VapC_family"/>
</dbReference>
<keyword evidence="5 6" id="KW-0460">Magnesium</keyword>
<dbReference type="GO" id="GO:0016787">
    <property type="term" value="F:hydrolase activity"/>
    <property type="evidence" value="ECO:0007669"/>
    <property type="project" value="UniProtKB-KW"/>
</dbReference>
<keyword evidence="9" id="KW-1185">Reference proteome</keyword>
<dbReference type="GO" id="GO:0004540">
    <property type="term" value="F:RNA nuclease activity"/>
    <property type="evidence" value="ECO:0007669"/>
    <property type="project" value="InterPro"/>
</dbReference>
<reference evidence="8 9" key="1">
    <citation type="submission" date="2017-10" db="EMBL/GenBank/DDBJ databases">
        <title>Sequencing the genomes of 1000 actinobacteria strains.</title>
        <authorList>
            <person name="Klenk H.-P."/>
        </authorList>
    </citation>
    <scope>NUCLEOTIDE SEQUENCE [LARGE SCALE GENOMIC DNA]</scope>
    <source>
        <strain evidence="8 9">DSM 46092</strain>
    </source>
</reference>
<comment type="caution">
    <text evidence="8">The sequence shown here is derived from an EMBL/GenBank/DDBJ whole genome shotgun (WGS) entry which is preliminary data.</text>
</comment>
<dbReference type="PANTHER" id="PTHR35901">
    <property type="entry name" value="RIBONUCLEASE VAPC3"/>
    <property type="match status" value="1"/>
</dbReference>
<feature type="binding site" evidence="6">
    <location>
        <position position="112"/>
    </location>
    <ligand>
        <name>Mg(2+)</name>
        <dbReference type="ChEBI" id="CHEBI:18420"/>
    </ligand>
</feature>
<dbReference type="PANTHER" id="PTHR35901:SF1">
    <property type="entry name" value="EXONUCLEASE VAPC9"/>
    <property type="match status" value="1"/>
</dbReference>
<keyword evidence="1 6" id="KW-1277">Toxin-antitoxin system</keyword>
<dbReference type="InterPro" id="IPR051619">
    <property type="entry name" value="TypeII_TA_RNase_PINc/VapC"/>
</dbReference>
<comment type="function">
    <text evidence="6">Toxic component of a toxin-antitoxin (TA) system. An RNase.</text>
</comment>
<name>A0A2A9FA14_9PSEU</name>
<evidence type="ECO:0000313" key="8">
    <source>
        <dbReference type="EMBL" id="PFG47793.1"/>
    </source>
</evidence>
<dbReference type="InterPro" id="IPR002716">
    <property type="entry name" value="PIN_dom"/>
</dbReference>
<evidence type="ECO:0000313" key="9">
    <source>
        <dbReference type="Proteomes" id="UP000243542"/>
    </source>
</evidence>
<dbReference type="Pfam" id="PF01850">
    <property type="entry name" value="PIN"/>
    <property type="match status" value="1"/>
</dbReference>
<dbReference type="GO" id="GO:0000287">
    <property type="term" value="F:magnesium ion binding"/>
    <property type="evidence" value="ECO:0007669"/>
    <property type="project" value="UniProtKB-UniRule"/>
</dbReference>
<protein>
    <recommendedName>
        <fullName evidence="6">Ribonuclease VapC</fullName>
        <shortName evidence="6">RNase VapC</shortName>
        <ecNumber evidence="6">3.1.-.-</ecNumber>
    </recommendedName>
    <alternativeName>
        <fullName evidence="6">Toxin VapC</fullName>
    </alternativeName>
</protein>
<evidence type="ECO:0000256" key="2">
    <source>
        <dbReference type="ARBA" id="ARBA00022722"/>
    </source>
</evidence>
<keyword evidence="6" id="KW-0800">Toxin</keyword>
<keyword evidence="4 6" id="KW-0378">Hydrolase</keyword>
<evidence type="ECO:0000256" key="4">
    <source>
        <dbReference type="ARBA" id="ARBA00022801"/>
    </source>
</evidence>
<dbReference type="HAMAP" id="MF_00265">
    <property type="entry name" value="VapC_Nob1"/>
    <property type="match status" value="1"/>
</dbReference>
<feature type="binding site" evidence="6">
    <location>
        <position position="23"/>
    </location>
    <ligand>
        <name>Mg(2+)</name>
        <dbReference type="ChEBI" id="CHEBI:18420"/>
    </ligand>
</feature>
<proteinExistence type="inferred from homology"/>
<dbReference type="InterPro" id="IPR029060">
    <property type="entry name" value="PIN-like_dom_sf"/>
</dbReference>
<comment type="similarity">
    <text evidence="6">Belongs to the PINc/VapC protein family.</text>
</comment>
<evidence type="ECO:0000256" key="6">
    <source>
        <dbReference type="HAMAP-Rule" id="MF_00265"/>
    </source>
</evidence>
<dbReference type="InterPro" id="IPR044153">
    <property type="entry name" value="PIN_Pae0151-like"/>
</dbReference>
<dbReference type="GO" id="GO:0090729">
    <property type="term" value="F:toxin activity"/>
    <property type="evidence" value="ECO:0007669"/>
    <property type="project" value="UniProtKB-KW"/>
</dbReference>
<keyword evidence="3 6" id="KW-0479">Metal-binding</keyword>
<dbReference type="EC" id="3.1.-.-" evidence="6"/>
<feature type="domain" description="PIN" evidence="7">
    <location>
        <begin position="20"/>
        <end position="136"/>
    </location>
</feature>
<gene>
    <name evidence="6" type="primary">vapC</name>
    <name evidence="8" type="ORF">ATK36_2847</name>
</gene>
<sequence>MRHVRNWVTCRMRDPAAEIVVLDASLLVELLAETKYADAARKRLRATVLHTPAHFDAEVLSALGRLHRAGDLTAEEVGIALDKLTSLPLTRHPVAELVAGAWARRAEIRLADALYVELAARLRTTVLTTDRRLARATSLAEEIA</sequence>
<evidence type="ECO:0000256" key="1">
    <source>
        <dbReference type="ARBA" id="ARBA00022649"/>
    </source>
</evidence>
<dbReference type="SUPFAM" id="SSF88723">
    <property type="entry name" value="PIN domain-like"/>
    <property type="match status" value="1"/>
</dbReference>
<evidence type="ECO:0000256" key="3">
    <source>
        <dbReference type="ARBA" id="ARBA00022723"/>
    </source>
</evidence>
<evidence type="ECO:0000256" key="5">
    <source>
        <dbReference type="ARBA" id="ARBA00022842"/>
    </source>
</evidence>
<accession>A0A2A9FA14</accession>
<evidence type="ECO:0000259" key="7">
    <source>
        <dbReference type="Pfam" id="PF01850"/>
    </source>
</evidence>
<dbReference type="EMBL" id="PDJK01000002">
    <property type="protein sequence ID" value="PFG47793.1"/>
    <property type="molecule type" value="Genomic_DNA"/>
</dbReference>
<dbReference type="Proteomes" id="UP000243542">
    <property type="component" value="Unassembled WGS sequence"/>
</dbReference>
<comment type="cofactor">
    <cofactor evidence="6">
        <name>Mg(2+)</name>
        <dbReference type="ChEBI" id="CHEBI:18420"/>
    </cofactor>
</comment>
<organism evidence="8 9">
    <name type="scientific">Amycolatopsis sulphurea</name>
    <dbReference type="NCBI Taxonomy" id="76022"/>
    <lineage>
        <taxon>Bacteria</taxon>
        <taxon>Bacillati</taxon>
        <taxon>Actinomycetota</taxon>
        <taxon>Actinomycetes</taxon>
        <taxon>Pseudonocardiales</taxon>
        <taxon>Pseudonocardiaceae</taxon>
        <taxon>Amycolatopsis</taxon>
    </lineage>
</organism>
<dbReference type="AlphaFoldDB" id="A0A2A9FA14"/>